<evidence type="ECO:0008006" key="4">
    <source>
        <dbReference type="Google" id="ProtNLM"/>
    </source>
</evidence>
<feature type="region of interest" description="Disordered" evidence="1">
    <location>
        <begin position="113"/>
        <end position="156"/>
    </location>
</feature>
<feature type="compositionally biased region" description="Basic and acidic residues" evidence="1">
    <location>
        <begin position="277"/>
        <end position="290"/>
    </location>
</feature>
<evidence type="ECO:0000313" key="2">
    <source>
        <dbReference type="EMBL" id="GAA0471424.1"/>
    </source>
</evidence>
<proteinExistence type="predicted"/>
<feature type="compositionally biased region" description="Basic and acidic residues" evidence="1">
    <location>
        <begin position="241"/>
        <end position="254"/>
    </location>
</feature>
<evidence type="ECO:0000313" key="3">
    <source>
        <dbReference type="Proteomes" id="UP001500713"/>
    </source>
</evidence>
<dbReference type="EMBL" id="BAAAEM010000002">
    <property type="protein sequence ID" value="GAA0471424.1"/>
    <property type="molecule type" value="Genomic_DNA"/>
</dbReference>
<organism evidence="2 3">
    <name type="scientific">Parasphingorhabdus litoris</name>
    <dbReference type="NCBI Taxonomy" id="394733"/>
    <lineage>
        <taxon>Bacteria</taxon>
        <taxon>Pseudomonadati</taxon>
        <taxon>Pseudomonadota</taxon>
        <taxon>Alphaproteobacteria</taxon>
        <taxon>Sphingomonadales</taxon>
        <taxon>Sphingomonadaceae</taxon>
        <taxon>Parasphingorhabdus</taxon>
    </lineage>
</organism>
<gene>
    <name evidence="2" type="ORF">GCM10009096_10520</name>
</gene>
<reference evidence="2 3" key="1">
    <citation type="journal article" date="2019" name="Int. J. Syst. Evol. Microbiol.">
        <title>The Global Catalogue of Microorganisms (GCM) 10K type strain sequencing project: providing services to taxonomists for standard genome sequencing and annotation.</title>
        <authorList>
            <consortium name="The Broad Institute Genomics Platform"/>
            <consortium name="The Broad Institute Genome Sequencing Center for Infectious Disease"/>
            <person name="Wu L."/>
            <person name="Ma J."/>
        </authorList>
    </citation>
    <scope>NUCLEOTIDE SEQUENCE [LARGE SCALE GENOMIC DNA]</scope>
    <source>
        <strain evidence="2 3">JCM 14162</strain>
    </source>
</reference>
<comment type="caution">
    <text evidence="2">The sequence shown here is derived from an EMBL/GenBank/DDBJ whole genome shotgun (WGS) entry which is preliminary data.</text>
</comment>
<sequence>MSGFIKLYRGWSDCDLFKNEPFCERAAWVWLIENAAWKETMRYNYKGEMIPLERGQIHVSLASLESVFGWSKKRIRGFLDRLEKGHMAVTNRAQSGTVLTICNYDKYQNVQHTEGHSQGTVKGTAGAQSGHTQEEGKEIKEEKKSARGSRLSSDWKPDDECRAYAREERGWGDPTIDAVGEDFRDHWIGASGNNAIRSDWSAAWRKWVRNDRRPDGNTLPKESERAFKSDDQWNAWCEERAARASSEKDREHWRSKIRRPSVPLDPGIHPVMVPDVKMAEAPDQKRSSPV</sequence>
<feature type="region of interest" description="Disordered" evidence="1">
    <location>
        <begin position="241"/>
        <end position="290"/>
    </location>
</feature>
<protein>
    <recommendedName>
        <fullName evidence="4">Helix-turn-helix domain-containing protein</fullName>
    </recommendedName>
</protein>
<keyword evidence="3" id="KW-1185">Reference proteome</keyword>
<dbReference type="Proteomes" id="UP001500713">
    <property type="component" value="Unassembled WGS sequence"/>
</dbReference>
<name>A0ABN1AA57_9SPHN</name>
<dbReference type="RefSeq" id="WP_229956397.1">
    <property type="nucleotide sequence ID" value="NZ_BAAAEM010000002.1"/>
</dbReference>
<feature type="compositionally biased region" description="Basic and acidic residues" evidence="1">
    <location>
        <begin position="132"/>
        <end position="145"/>
    </location>
</feature>
<accession>A0ABN1AA57</accession>
<evidence type="ECO:0000256" key="1">
    <source>
        <dbReference type="SAM" id="MobiDB-lite"/>
    </source>
</evidence>
<feature type="compositionally biased region" description="Polar residues" evidence="1">
    <location>
        <begin position="113"/>
        <end position="131"/>
    </location>
</feature>